<dbReference type="EMBL" id="JJOA01000007">
    <property type="protein sequence ID" value="KEA60039.1"/>
    <property type="molecule type" value="Genomic_DNA"/>
</dbReference>
<reference evidence="1" key="1">
    <citation type="submission" date="2014-04" db="EMBL/GenBank/DDBJ databases">
        <title>In planta biocontrol of soil-borne Fusarium wilt of banana through a plant endophytic bacterium, Burkholderia cenocepacia 869T2.</title>
        <authorList>
            <person name="Ho Y.-N."/>
            <person name="Chiang H.-M."/>
            <person name="Chao C.-P."/>
            <person name="Su C.-C."/>
            <person name="Hsu H.-F."/>
            <person name="Guo C.-T."/>
            <person name="Hsieh J.-L."/>
            <person name="Huang C.-C."/>
        </authorList>
    </citation>
    <scope>NUCLEOTIDE SEQUENCE [LARGE SCALE GENOMIC DNA]</scope>
    <source>
        <strain evidence="1">869T2</strain>
    </source>
</reference>
<sequence length="260" mass="29309">MLKEPFVHTITQLRAEMFSVRVRDDAATIDDVFPDWGVLDRLGIVIDEPLGGLGASHLIQIAISRFYDASPRRRAELSVYPDIYAFHVGRGWGSHAAFDFWPARREVILTDDPCDLLDAINDRGITRLVVPDRQEAPFNYRPKEVDTALDRICTAFAYHPSGRTTASDVSISGTDRRTEINPDNVMRPMRLVQPRRLAKPLKESDAAYIEWMKARAGDLGPDDIAYAEARRKALRTDGLATETYRRIGVDEALKRLASRG</sequence>
<accession>A0A071MGJ3</accession>
<name>A0A071MGJ3_9BURK</name>
<dbReference type="AlphaFoldDB" id="A0A071MGJ3"/>
<gene>
    <name evidence="1" type="ORF">DT99_08080</name>
</gene>
<organism evidence="1">
    <name type="scientific">Burkholderia cenocepacia</name>
    <dbReference type="NCBI Taxonomy" id="95486"/>
    <lineage>
        <taxon>Bacteria</taxon>
        <taxon>Pseudomonadati</taxon>
        <taxon>Pseudomonadota</taxon>
        <taxon>Betaproteobacteria</taxon>
        <taxon>Burkholderiales</taxon>
        <taxon>Burkholderiaceae</taxon>
        <taxon>Burkholderia</taxon>
        <taxon>Burkholderia cepacia complex</taxon>
    </lineage>
</organism>
<comment type="caution">
    <text evidence="1">The sequence shown here is derived from an EMBL/GenBank/DDBJ whole genome shotgun (WGS) entry which is preliminary data.</text>
</comment>
<protein>
    <submittedName>
        <fullName evidence="1">Uncharacterized protein</fullName>
    </submittedName>
</protein>
<evidence type="ECO:0000313" key="1">
    <source>
        <dbReference type="EMBL" id="KEA60039.1"/>
    </source>
</evidence>
<proteinExistence type="predicted"/>